<organism evidence="1 2">
    <name type="scientific">Cotesia glomerata</name>
    <name type="common">Lepidopteran parasitic wasp</name>
    <name type="synonym">Apanteles glomeratus</name>
    <dbReference type="NCBI Taxonomy" id="32391"/>
    <lineage>
        <taxon>Eukaryota</taxon>
        <taxon>Metazoa</taxon>
        <taxon>Ecdysozoa</taxon>
        <taxon>Arthropoda</taxon>
        <taxon>Hexapoda</taxon>
        <taxon>Insecta</taxon>
        <taxon>Pterygota</taxon>
        <taxon>Neoptera</taxon>
        <taxon>Endopterygota</taxon>
        <taxon>Hymenoptera</taxon>
        <taxon>Apocrita</taxon>
        <taxon>Ichneumonoidea</taxon>
        <taxon>Braconidae</taxon>
        <taxon>Microgastrinae</taxon>
        <taxon>Cotesia</taxon>
    </lineage>
</organism>
<comment type="caution">
    <text evidence="1">The sequence shown here is derived from an EMBL/GenBank/DDBJ whole genome shotgun (WGS) entry which is preliminary data.</text>
</comment>
<proteinExistence type="predicted"/>
<dbReference type="Proteomes" id="UP000826195">
    <property type="component" value="Unassembled WGS sequence"/>
</dbReference>
<protein>
    <submittedName>
        <fullName evidence="1">Uncharacterized protein</fullName>
    </submittedName>
</protein>
<accession>A0AAV7ID39</accession>
<dbReference type="EMBL" id="JAHXZJ010001864">
    <property type="protein sequence ID" value="KAH0550210.1"/>
    <property type="molecule type" value="Genomic_DNA"/>
</dbReference>
<keyword evidence="2" id="KW-1185">Reference proteome</keyword>
<name>A0AAV7ID39_COTGL</name>
<sequence length="123" mass="13667">MDKKIFNLVLEAGTSPSAEEKPKNWVYVQEILAVVVIKVIPPSLLDDLEHCRGLNNNAFPKKNEKKLKLQSLAFRFSPPPPFPLVPYPPSLRFLFLILFGAFVTRSIATAHGTGSGNISTTYI</sequence>
<evidence type="ECO:0000313" key="2">
    <source>
        <dbReference type="Proteomes" id="UP000826195"/>
    </source>
</evidence>
<reference evidence="1 2" key="1">
    <citation type="journal article" date="2021" name="J. Hered.">
        <title>A chromosome-level genome assembly of the parasitoid wasp, Cotesia glomerata (Hymenoptera: Braconidae).</title>
        <authorList>
            <person name="Pinto B.J."/>
            <person name="Weis J.J."/>
            <person name="Gamble T."/>
            <person name="Ode P.J."/>
            <person name="Paul R."/>
            <person name="Zaspel J.M."/>
        </authorList>
    </citation>
    <scope>NUCLEOTIDE SEQUENCE [LARGE SCALE GENOMIC DNA]</scope>
    <source>
        <strain evidence="1">CgM1</strain>
    </source>
</reference>
<evidence type="ECO:0000313" key="1">
    <source>
        <dbReference type="EMBL" id="KAH0550210.1"/>
    </source>
</evidence>
<gene>
    <name evidence="1" type="ORF">KQX54_018102</name>
</gene>
<dbReference type="AlphaFoldDB" id="A0AAV7ID39"/>